<protein>
    <submittedName>
        <fullName evidence="1">Uncharacterized protein</fullName>
    </submittedName>
</protein>
<dbReference type="AlphaFoldDB" id="A0A2P2P3E7"/>
<accession>A0A2P2P3E7</accession>
<evidence type="ECO:0000313" key="1">
    <source>
        <dbReference type="EMBL" id="MBX49306.1"/>
    </source>
</evidence>
<sequence>MLIPSAPLFVRTIISYLTHSLYTDFCFFFFIKPMLSVVAL</sequence>
<dbReference type="EMBL" id="GGEC01068822">
    <property type="protein sequence ID" value="MBX49306.1"/>
    <property type="molecule type" value="Transcribed_RNA"/>
</dbReference>
<reference evidence="1" key="1">
    <citation type="submission" date="2018-02" db="EMBL/GenBank/DDBJ databases">
        <title>Rhizophora mucronata_Transcriptome.</title>
        <authorList>
            <person name="Meera S.P."/>
            <person name="Sreeshan A."/>
            <person name="Augustine A."/>
        </authorList>
    </citation>
    <scope>NUCLEOTIDE SEQUENCE</scope>
    <source>
        <tissue evidence="1">Leaf</tissue>
    </source>
</reference>
<proteinExistence type="predicted"/>
<name>A0A2P2P3E7_RHIMU</name>
<organism evidence="1">
    <name type="scientific">Rhizophora mucronata</name>
    <name type="common">Asiatic mangrove</name>
    <dbReference type="NCBI Taxonomy" id="61149"/>
    <lineage>
        <taxon>Eukaryota</taxon>
        <taxon>Viridiplantae</taxon>
        <taxon>Streptophyta</taxon>
        <taxon>Embryophyta</taxon>
        <taxon>Tracheophyta</taxon>
        <taxon>Spermatophyta</taxon>
        <taxon>Magnoliopsida</taxon>
        <taxon>eudicotyledons</taxon>
        <taxon>Gunneridae</taxon>
        <taxon>Pentapetalae</taxon>
        <taxon>rosids</taxon>
        <taxon>fabids</taxon>
        <taxon>Malpighiales</taxon>
        <taxon>Rhizophoraceae</taxon>
        <taxon>Rhizophora</taxon>
    </lineage>
</organism>